<proteinExistence type="predicted"/>
<dbReference type="InterPro" id="IPR050807">
    <property type="entry name" value="TransReg_Diox_bact_type"/>
</dbReference>
<feature type="domain" description="HTH cro/C1-type" evidence="4">
    <location>
        <begin position="12"/>
        <end position="66"/>
    </location>
</feature>
<keyword evidence="2" id="KW-0238">DNA-binding</keyword>
<accession>A0A1R1AYU5</accession>
<evidence type="ECO:0000256" key="3">
    <source>
        <dbReference type="ARBA" id="ARBA00023163"/>
    </source>
</evidence>
<dbReference type="CDD" id="cd00093">
    <property type="entry name" value="HTH_XRE"/>
    <property type="match status" value="1"/>
</dbReference>
<gene>
    <name evidence="5" type="ORF">BK123_17480</name>
</gene>
<organism evidence="5 6">
    <name type="scientific">Paenibacillus lautus</name>
    <name type="common">Bacillus lautus</name>
    <dbReference type="NCBI Taxonomy" id="1401"/>
    <lineage>
        <taxon>Bacteria</taxon>
        <taxon>Bacillati</taxon>
        <taxon>Bacillota</taxon>
        <taxon>Bacilli</taxon>
        <taxon>Bacillales</taxon>
        <taxon>Paenibacillaceae</taxon>
        <taxon>Paenibacillus</taxon>
    </lineage>
</organism>
<keyword evidence="3" id="KW-0804">Transcription</keyword>
<reference evidence="5 6" key="1">
    <citation type="submission" date="2016-11" db="EMBL/GenBank/DDBJ databases">
        <title>Paenibacillus species isolates.</title>
        <authorList>
            <person name="Beno S.M."/>
        </authorList>
    </citation>
    <scope>NUCLEOTIDE SEQUENCE [LARGE SCALE GENOMIC DNA]</scope>
    <source>
        <strain evidence="5 6">FSL F4-0100</strain>
    </source>
</reference>
<name>A0A1R1AYU5_PAELA</name>
<comment type="caution">
    <text evidence="5">The sequence shown here is derived from an EMBL/GenBank/DDBJ whole genome shotgun (WGS) entry which is preliminary data.</text>
</comment>
<dbReference type="SMART" id="SM00530">
    <property type="entry name" value="HTH_XRE"/>
    <property type="match status" value="1"/>
</dbReference>
<evidence type="ECO:0000259" key="4">
    <source>
        <dbReference type="PROSITE" id="PS50943"/>
    </source>
</evidence>
<dbReference type="Pfam" id="PF01381">
    <property type="entry name" value="HTH_3"/>
    <property type="match status" value="1"/>
</dbReference>
<dbReference type="GO" id="GO:0005829">
    <property type="term" value="C:cytosol"/>
    <property type="evidence" value="ECO:0007669"/>
    <property type="project" value="TreeGrafter"/>
</dbReference>
<dbReference type="Gene3D" id="1.10.260.40">
    <property type="entry name" value="lambda repressor-like DNA-binding domains"/>
    <property type="match status" value="1"/>
</dbReference>
<dbReference type="EMBL" id="MRTF01000006">
    <property type="protein sequence ID" value="OME91263.1"/>
    <property type="molecule type" value="Genomic_DNA"/>
</dbReference>
<dbReference type="STRING" id="1401.BK123_17480"/>
<dbReference type="AlphaFoldDB" id="A0A1R1AYU5"/>
<protein>
    <recommendedName>
        <fullName evidence="4">HTH cro/C1-type domain-containing protein</fullName>
    </recommendedName>
</protein>
<dbReference type="InterPro" id="IPR010982">
    <property type="entry name" value="Lambda_DNA-bd_dom_sf"/>
</dbReference>
<evidence type="ECO:0000256" key="1">
    <source>
        <dbReference type="ARBA" id="ARBA00023015"/>
    </source>
</evidence>
<keyword evidence="1" id="KW-0805">Transcription regulation</keyword>
<dbReference type="PANTHER" id="PTHR46797">
    <property type="entry name" value="HTH-TYPE TRANSCRIPTIONAL REGULATOR"/>
    <property type="match status" value="1"/>
</dbReference>
<dbReference type="OrthoDB" id="9814553at2"/>
<dbReference type="SUPFAM" id="SSF47413">
    <property type="entry name" value="lambda repressor-like DNA-binding domains"/>
    <property type="match status" value="1"/>
</dbReference>
<dbReference type="GO" id="GO:0003700">
    <property type="term" value="F:DNA-binding transcription factor activity"/>
    <property type="evidence" value="ECO:0007669"/>
    <property type="project" value="TreeGrafter"/>
</dbReference>
<dbReference type="RefSeq" id="WP_076323662.1">
    <property type="nucleotide sequence ID" value="NZ_MRTF01000006.1"/>
</dbReference>
<sequence length="113" mass="12871">MSDLMKMVGEGIRHFRKLRGLSQEELASKAEVHETYIGKLERSEKVCSVVVLDKITNALNLSMVEFFSYIQPVSGEASESTLAEIVNRLRSRSENEQKRILKVIEAMLDDQLK</sequence>
<evidence type="ECO:0000256" key="2">
    <source>
        <dbReference type="ARBA" id="ARBA00023125"/>
    </source>
</evidence>
<dbReference type="InterPro" id="IPR001387">
    <property type="entry name" value="Cro/C1-type_HTH"/>
</dbReference>
<dbReference type="Proteomes" id="UP000187074">
    <property type="component" value="Unassembled WGS sequence"/>
</dbReference>
<dbReference type="PROSITE" id="PS50943">
    <property type="entry name" value="HTH_CROC1"/>
    <property type="match status" value="1"/>
</dbReference>
<evidence type="ECO:0000313" key="5">
    <source>
        <dbReference type="EMBL" id="OME91263.1"/>
    </source>
</evidence>
<dbReference type="GO" id="GO:0003677">
    <property type="term" value="F:DNA binding"/>
    <property type="evidence" value="ECO:0007669"/>
    <property type="project" value="UniProtKB-KW"/>
</dbReference>
<evidence type="ECO:0000313" key="6">
    <source>
        <dbReference type="Proteomes" id="UP000187074"/>
    </source>
</evidence>
<dbReference type="PANTHER" id="PTHR46797:SF23">
    <property type="entry name" value="HTH-TYPE TRANSCRIPTIONAL REGULATOR SUTR"/>
    <property type="match status" value="1"/>
</dbReference>